<proteinExistence type="predicted"/>
<feature type="domain" description="FAD dependent oxidoreductase" evidence="2">
    <location>
        <begin position="96"/>
        <end position="469"/>
    </location>
</feature>
<feature type="transmembrane region" description="Helical" evidence="1">
    <location>
        <begin position="57"/>
        <end position="75"/>
    </location>
</feature>
<keyword evidence="1" id="KW-1133">Transmembrane helix</keyword>
<dbReference type="InterPro" id="IPR036188">
    <property type="entry name" value="FAD/NAD-bd_sf"/>
</dbReference>
<keyword evidence="4" id="KW-1185">Reference proteome</keyword>
<dbReference type="Gene3D" id="3.30.9.10">
    <property type="entry name" value="D-Amino Acid Oxidase, subunit A, domain 2"/>
    <property type="match status" value="1"/>
</dbReference>
<reference evidence="3 4" key="1">
    <citation type="journal article" date="2020" name="Genomics">
        <title>Complete, high-quality genomes from long-read metagenomic sequencing of two wolf lichen thalli reveals enigmatic genome architecture.</title>
        <authorList>
            <person name="McKenzie S.K."/>
            <person name="Walston R.F."/>
            <person name="Allen J.L."/>
        </authorList>
    </citation>
    <scope>NUCLEOTIDE SEQUENCE [LARGE SCALE GENOMIC DNA]</scope>
    <source>
        <strain evidence="3">WasteWater2</strain>
    </source>
</reference>
<sequence length="492" mass="53569">MVRWEYSRLLPKCANFVLPMCRMWVLYVTQSLFTLLRKAQALFKDHMMLLASCSAPMQIFAVFLTLVSGYVALLAQERASDEQMTLKVPSSEPKNIVIIGGGIIGCSTAYFLTRHAHYNPEIHSIVILEASRIAGGSSGKAGGLLADWATPKCLAPLSFKTHAALAKKHGGDKIWGHRSVYCADVELQAQDVGCKVEAANSATKDVIAQSSKVPSELDWLLPGSIKSYKELGTPSNSGQVNPYMFTKTLAELAEDKGAKIIIGSATAINYAEDNRSIASVQYSQNGTIHSLGATDILLSAGPWTPRLFPRVHLETPRGHSVVIQPSRNLSPYVLFPNITAPPNGSLEHILSPEIYPRPGDRLHDFGSVYACGPDDYDVPLPDTSESVAVDDQSCNDVWTAVKSISREIFDGKLITKQACYKPQIRTHEEGEEVGPMVGPTGIEGLWLATGHDEWGIQNGPGTGLVMSEMMFERAAKSANCDSLDPKHFLKID</sequence>
<evidence type="ECO:0000313" key="3">
    <source>
        <dbReference type="EMBL" id="KAF6236224.1"/>
    </source>
</evidence>
<evidence type="ECO:0000256" key="1">
    <source>
        <dbReference type="SAM" id="Phobius"/>
    </source>
</evidence>
<dbReference type="PANTHER" id="PTHR13847:SF150">
    <property type="entry name" value="OXIDOREDUCTASE TDA3-RELATED"/>
    <property type="match status" value="1"/>
</dbReference>
<organism evidence="3 4">
    <name type="scientific">Letharia columbiana</name>
    <dbReference type="NCBI Taxonomy" id="112416"/>
    <lineage>
        <taxon>Eukaryota</taxon>
        <taxon>Fungi</taxon>
        <taxon>Dikarya</taxon>
        <taxon>Ascomycota</taxon>
        <taxon>Pezizomycotina</taxon>
        <taxon>Lecanoromycetes</taxon>
        <taxon>OSLEUM clade</taxon>
        <taxon>Lecanoromycetidae</taxon>
        <taxon>Lecanorales</taxon>
        <taxon>Lecanorineae</taxon>
        <taxon>Parmeliaceae</taxon>
        <taxon>Letharia</taxon>
    </lineage>
</organism>
<protein>
    <recommendedName>
        <fullName evidence="2">FAD dependent oxidoreductase domain-containing protein</fullName>
    </recommendedName>
</protein>
<dbReference type="AlphaFoldDB" id="A0A8H6L5C6"/>
<dbReference type="SUPFAM" id="SSF51905">
    <property type="entry name" value="FAD/NAD(P)-binding domain"/>
    <property type="match status" value="1"/>
</dbReference>
<name>A0A8H6L5C6_9LECA</name>
<dbReference type="RefSeq" id="XP_037165576.1">
    <property type="nucleotide sequence ID" value="XM_037307767.1"/>
</dbReference>
<dbReference type="Proteomes" id="UP000578531">
    <property type="component" value="Unassembled WGS sequence"/>
</dbReference>
<dbReference type="GeneID" id="59287516"/>
<accession>A0A8H6L5C6</accession>
<dbReference type="Gene3D" id="3.50.50.60">
    <property type="entry name" value="FAD/NAD(P)-binding domain"/>
    <property type="match status" value="1"/>
</dbReference>
<feature type="transmembrane region" description="Helical" evidence="1">
    <location>
        <begin position="96"/>
        <end position="113"/>
    </location>
</feature>
<dbReference type="GO" id="GO:0042147">
    <property type="term" value="P:retrograde transport, endosome to Golgi"/>
    <property type="evidence" value="ECO:0007669"/>
    <property type="project" value="TreeGrafter"/>
</dbReference>
<keyword evidence="1" id="KW-0812">Transmembrane</keyword>
<dbReference type="EMBL" id="JACCJC010000021">
    <property type="protein sequence ID" value="KAF6236224.1"/>
    <property type="molecule type" value="Genomic_DNA"/>
</dbReference>
<keyword evidence="1" id="KW-0472">Membrane</keyword>
<evidence type="ECO:0000313" key="4">
    <source>
        <dbReference type="Proteomes" id="UP000578531"/>
    </source>
</evidence>
<gene>
    <name evidence="3" type="ORF">HO173_005855</name>
</gene>
<dbReference type="OrthoDB" id="498204at2759"/>
<dbReference type="GO" id="GO:0005770">
    <property type="term" value="C:late endosome"/>
    <property type="evidence" value="ECO:0007669"/>
    <property type="project" value="TreeGrafter"/>
</dbReference>
<dbReference type="GO" id="GO:0005829">
    <property type="term" value="C:cytosol"/>
    <property type="evidence" value="ECO:0007669"/>
    <property type="project" value="GOC"/>
</dbReference>
<evidence type="ECO:0000259" key="2">
    <source>
        <dbReference type="Pfam" id="PF01266"/>
    </source>
</evidence>
<dbReference type="InterPro" id="IPR006076">
    <property type="entry name" value="FAD-dep_OxRdtase"/>
</dbReference>
<comment type="caution">
    <text evidence="3">The sequence shown here is derived from an EMBL/GenBank/DDBJ whole genome shotgun (WGS) entry which is preliminary data.</text>
</comment>
<dbReference type="Pfam" id="PF01266">
    <property type="entry name" value="DAO"/>
    <property type="match status" value="1"/>
</dbReference>
<dbReference type="PANTHER" id="PTHR13847">
    <property type="entry name" value="SARCOSINE DEHYDROGENASE-RELATED"/>
    <property type="match status" value="1"/>
</dbReference>